<dbReference type="PROSITE" id="PS50157">
    <property type="entry name" value="ZINC_FINGER_C2H2_2"/>
    <property type="match status" value="2"/>
</dbReference>
<evidence type="ECO:0000256" key="6">
    <source>
        <dbReference type="ARBA" id="ARBA00022833"/>
    </source>
</evidence>
<feature type="domain" description="C2H2-type" evidence="16">
    <location>
        <begin position="34"/>
        <end position="61"/>
    </location>
</feature>
<keyword evidence="8" id="KW-0238">DNA-binding</keyword>
<dbReference type="InterPro" id="IPR013087">
    <property type="entry name" value="Znf_C2H2_type"/>
</dbReference>
<evidence type="ECO:0000256" key="10">
    <source>
        <dbReference type="ARBA" id="ARBA00023242"/>
    </source>
</evidence>
<evidence type="ECO:0000256" key="11">
    <source>
        <dbReference type="ARBA" id="ARBA00038023"/>
    </source>
</evidence>
<keyword evidence="5 14" id="KW-0863">Zinc-finger</keyword>
<feature type="compositionally biased region" description="Low complexity" evidence="15">
    <location>
        <begin position="497"/>
        <end position="514"/>
    </location>
</feature>
<evidence type="ECO:0000256" key="8">
    <source>
        <dbReference type="ARBA" id="ARBA00023125"/>
    </source>
</evidence>
<evidence type="ECO:0000256" key="2">
    <source>
        <dbReference type="ARBA" id="ARBA00022491"/>
    </source>
</evidence>
<dbReference type="AlphaFoldDB" id="A0A1E4TYQ5"/>
<feature type="region of interest" description="Disordered" evidence="15">
    <location>
        <begin position="293"/>
        <end position="326"/>
    </location>
</feature>
<evidence type="ECO:0000256" key="5">
    <source>
        <dbReference type="ARBA" id="ARBA00022771"/>
    </source>
</evidence>
<dbReference type="PANTHER" id="PTHR47428">
    <property type="entry name" value="REGULATORY PROTEIN MIG1-RELATED"/>
    <property type="match status" value="1"/>
</dbReference>
<keyword evidence="18" id="KW-1185">Reference proteome</keyword>
<protein>
    <recommendedName>
        <fullName evidence="13">Regulatory protein MIG1</fullName>
    </recommendedName>
</protein>
<feature type="region of interest" description="Disordered" evidence="15">
    <location>
        <begin position="1"/>
        <end position="27"/>
    </location>
</feature>
<feature type="compositionally biased region" description="Polar residues" evidence="15">
    <location>
        <begin position="566"/>
        <end position="578"/>
    </location>
</feature>
<keyword evidence="6" id="KW-0862">Zinc</keyword>
<feature type="region of interest" description="Disordered" evidence="15">
    <location>
        <begin position="342"/>
        <end position="371"/>
    </location>
</feature>
<feature type="compositionally biased region" description="Acidic residues" evidence="15">
    <location>
        <begin position="596"/>
        <end position="606"/>
    </location>
</feature>
<evidence type="ECO:0000313" key="18">
    <source>
        <dbReference type="Proteomes" id="UP000094236"/>
    </source>
</evidence>
<dbReference type="FunFam" id="3.30.160.60:FF:000152">
    <property type="entry name" value="DNA-binding protein creA"/>
    <property type="match status" value="1"/>
</dbReference>
<feature type="region of interest" description="Disordered" evidence="15">
    <location>
        <begin position="399"/>
        <end position="436"/>
    </location>
</feature>
<evidence type="ECO:0000256" key="13">
    <source>
        <dbReference type="ARBA" id="ARBA00068528"/>
    </source>
</evidence>
<dbReference type="GO" id="GO:0005737">
    <property type="term" value="C:cytoplasm"/>
    <property type="evidence" value="ECO:0007669"/>
    <property type="project" value="TreeGrafter"/>
</dbReference>
<organism evidence="17 18">
    <name type="scientific">Pachysolen tannophilus NRRL Y-2460</name>
    <dbReference type="NCBI Taxonomy" id="669874"/>
    <lineage>
        <taxon>Eukaryota</taxon>
        <taxon>Fungi</taxon>
        <taxon>Dikarya</taxon>
        <taxon>Ascomycota</taxon>
        <taxon>Saccharomycotina</taxon>
        <taxon>Pichiomycetes</taxon>
        <taxon>Pachysolenaceae</taxon>
        <taxon>Pachysolen</taxon>
    </lineage>
</organism>
<feature type="compositionally biased region" description="Polar residues" evidence="15">
    <location>
        <begin position="611"/>
        <end position="630"/>
    </location>
</feature>
<evidence type="ECO:0000256" key="14">
    <source>
        <dbReference type="PROSITE-ProRule" id="PRU00042"/>
    </source>
</evidence>
<dbReference type="STRING" id="669874.A0A1E4TYQ5"/>
<evidence type="ECO:0000256" key="4">
    <source>
        <dbReference type="ARBA" id="ARBA00022737"/>
    </source>
</evidence>
<dbReference type="Pfam" id="PF00096">
    <property type="entry name" value="zf-C2H2"/>
    <property type="match status" value="2"/>
</dbReference>
<feature type="compositionally biased region" description="Low complexity" evidence="15">
    <location>
        <begin position="353"/>
        <end position="363"/>
    </location>
</feature>
<dbReference type="InterPro" id="IPR051007">
    <property type="entry name" value="creA/MIG_C2H2-ZnF"/>
</dbReference>
<feature type="compositionally biased region" description="Low complexity" evidence="15">
    <location>
        <begin position="102"/>
        <end position="118"/>
    </location>
</feature>
<feature type="compositionally biased region" description="Polar residues" evidence="15">
    <location>
        <begin position="637"/>
        <end position="646"/>
    </location>
</feature>
<proteinExistence type="inferred from homology"/>
<keyword evidence="2" id="KW-0678">Repressor</keyword>
<comment type="subcellular location">
    <subcellularLocation>
        <location evidence="1">Nucleus</location>
    </subcellularLocation>
</comment>
<evidence type="ECO:0000256" key="12">
    <source>
        <dbReference type="ARBA" id="ARBA00056233"/>
    </source>
</evidence>
<feature type="compositionally biased region" description="Low complexity" evidence="15">
    <location>
        <begin position="295"/>
        <end position="326"/>
    </location>
</feature>
<feature type="region of interest" description="Disordered" evidence="15">
    <location>
        <begin position="497"/>
        <end position="516"/>
    </location>
</feature>
<feature type="domain" description="C2H2-type" evidence="16">
    <location>
        <begin position="62"/>
        <end position="91"/>
    </location>
</feature>
<dbReference type="Gene3D" id="3.30.160.60">
    <property type="entry name" value="Classic Zinc Finger"/>
    <property type="match status" value="2"/>
</dbReference>
<dbReference type="SUPFAM" id="SSF57667">
    <property type="entry name" value="beta-beta-alpha zinc fingers"/>
    <property type="match status" value="1"/>
</dbReference>
<comment type="similarity">
    <text evidence="11">Belongs to the creA/MIG C2H2-type zinc-finger protein family.</text>
</comment>
<comment type="function">
    <text evidence="12">Involved in glucose repression of glucose metabolism genes.</text>
</comment>
<keyword evidence="10" id="KW-0539">Nucleus</keyword>
<dbReference type="FunFam" id="3.30.160.60:FF:000089">
    <property type="entry name" value="DNA-binding protein creA"/>
    <property type="match status" value="1"/>
</dbReference>
<dbReference type="GO" id="GO:0008270">
    <property type="term" value="F:zinc ion binding"/>
    <property type="evidence" value="ECO:0007669"/>
    <property type="project" value="UniProtKB-KW"/>
</dbReference>
<accession>A0A1E4TYQ5</accession>
<evidence type="ECO:0000259" key="16">
    <source>
        <dbReference type="PROSITE" id="PS50157"/>
    </source>
</evidence>
<keyword evidence="9" id="KW-0804">Transcription</keyword>
<reference evidence="18" key="1">
    <citation type="submission" date="2016-05" db="EMBL/GenBank/DDBJ databases">
        <title>Comparative genomics of biotechnologically important yeasts.</title>
        <authorList>
            <consortium name="DOE Joint Genome Institute"/>
            <person name="Riley R."/>
            <person name="Haridas S."/>
            <person name="Wolfe K.H."/>
            <person name="Lopes M.R."/>
            <person name="Hittinger C.T."/>
            <person name="Goker M."/>
            <person name="Salamov A."/>
            <person name="Wisecaver J."/>
            <person name="Long T.M."/>
            <person name="Aerts A.L."/>
            <person name="Barry K."/>
            <person name="Choi C."/>
            <person name="Clum A."/>
            <person name="Coughlan A.Y."/>
            <person name="Deshpande S."/>
            <person name="Douglass A.P."/>
            <person name="Hanson S.J."/>
            <person name="Klenk H.-P."/>
            <person name="Labutti K."/>
            <person name="Lapidus A."/>
            <person name="Lindquist E."/>
            <person name="Lipzen A."/>
            <person name="Meier-Kolthoff J.P."/>
            <person name="Ohm R.A."/>
            <person name="Otillar R.P."/>
            <person name="Pangilinan J."/>
            <person name="Peng Y."/>
            <person name="Rokas A."/>
            <person name="Rosa C.A."/>
            <person name="Scheuner C."/>
            <person name="Sibirny A.A."/>
            <person name="Slot J.C."/>
            <person name="Stielow J.B."/>
            <person name="Sun H."/>
            <person name="Kurtzman C.P."/>
            <person name="Blackwell M."/>
            <person name="Grigoriev I.V."/>
            <person name="Jeffries T.W."/>
        </authorList>
    </citation>
    <scope>NUCLEOTIDE SEQUENCE [LARGE SCALE GENOMIC DNA]</scope>
    <source>
        <strain evidence="18">NRRL Y-2460</strain>
    </source>
</reference>
<keyword evidence="7" id="KW-0805">Transcription regulation</keyword>
<feature type="region of interest" description="Disordered" evidence="15">
    <location>
        <begin position="595"/>
        <end position="646"/>
    </location>
</feature>
<sequence length="646" mass="70210">MSMDNTANDGSTASTMKSVSANTKTVTSELARPYKCPMCDKAFHRLEHQTRHIRTHTGEKPHHCNYPGCFKKFSRSDELTRHLRIHTNPNSRKRQQERKKFLQQQQQQQQLQQQQQQQNHKIVPENISGADDVANTALMDIDDTNSNANSDAAVSKTRIPLKPKIKKSKAKKESLLNSTSSPNLKKKSQDIILSNSKSSLDMNVLATAASEELKQLERIKQHNNSSDSNSSNNSNSIGNNNAGTSKSNVQFLLGSEDDLIKQVKSLPSLSDYFSSHPSSSTLASYIPSAQFPHALPHQQPLSHPQSQSNLQSQSHPQPNANSNIPQNQNQYQYHYAPQQQHYSLPITPPAPAPSSSSSSAVSPFFQRPGKTTFSSLQRMTPIISNGNERNSMQVVSTTVEGSKPNSALSRSYSNTDFYNLSKSNNNKKSRPNSPTMLSFGNSGLVNPPPFFSQPNSFTNLSSLIYSKLPGGANINTNANSNTNSNVNNVNSGANMGTSAYSSSNGSSSLGGSTSAIHSRDSSAALHLLGLGLTSSSSSTMPKNMVATPEETPLQTPAVSPGLHPVSSFTSGGVSSNHMSLPPLRSLKLDLPQDLKDVEDEDQDQEEESGKKTPTNHSFQSAVNKNQNNNVGLMGFTPINNSNQEGH</sequence>
<dbReference type="Proteomes" id="UP000094236">
    <property type="component" value="Unassembled WGS sequence"/>
</dbReference>
<evidence type="ECO:0000313" key="17">
    <source>
        <dbReference type="EMBL" id="ODV96903.1"/>
    </source>
</evidence>
<dbReference type="SMART" id="SM00355">
    <property type="entry name" value="ZnF_C2H2"/>
    <property type="match status" value="2"/>
</dbReference>
<evidence type="ECO:0000256" key="3">
    <source>
        <dbReference type="ARBA" id="ARBA00022723"/>
    </source>
</evidence>
<feature type="region of interest" description="Disordered" evidence="15">
    <location>
        <begin position="221"/>
        <end position="243"/>
    </location>
</feature>
<keyword evidence="4" id="KW-0677">Repeat</keyword>
<name>A0A1E4TYQ5_PACTA</name>
<dbReference type="EMBL" id="KV454012">
    <property type="protein sequence ID" value="ODV96903.1"/>
    <property type="molecule type" value="Genomic_DNA"/>
</dbReference>
<feature type="compositionally biased region" description="Polar residues" evidence="15">
    <location>
        <begin position="399"/>
        <end position="420"/>
    </location>
</feature>
<dbReference type="GO" id="GO:0005634">
    <property type="term" value="C:nucleus"/>
    <property type="evidence" value="ECO:0007669"/>
    <property type="project" value="UniProtKB-SubCell"/>
</dbReference>
<keyword evidence="3" id="KW-0479">Metal-binding</keyword>
<dbReference type="OrthoDB" id="654211at2759"/>
<evidence type="ECO:0000256" key="1">
    <source>
        <dbReference type="ARBA" id="ARBA00004123"/>
    </source>
</evidence>
<feature type="region of interest" description="Disordered" evidence="15">
    <location>
        <begin position="143"/>
        <end position="189"/>
    </location>
</feature>
<feature type="compositionally biased region" description="Low complexity" evidence="15">
    <location>
        <begin position="223"/>
        <end position="241"/>
    </location>
</feature>
<evidence type="ECO:0000256" key="7">
    <source>
        <dbReference type="ARBA" id="ARBA00023015"/>
    </source>
</evidence>
<evidence type="ECO:0000256" key="9">
    <source>
        <dbReference type="ARBA" id="ARBA00023163"/>
    </source>
</evidence>
<dbReference type="GO" id="GO:0000433">
    <property type="term" value="P:carbon catabolite repression of transcription from RNA polymerase II promoter by glucose"/>
    <property type="evidence" value="ECO:0007669"/>
    <property type="project" value="TreeGrafter"/>
</dbReference>
<dbReference type="PROSITE" id="PS00028">
    <property type="entry name" value="ZINC_FINGER_C2H2_1"/>
    <property type="match status" value="2"/>
</dbReference>
<feature type="compositionally biased region" description="Basic residues" evidence="15">
    <location>
        <begin position="159"/>
        <end position="170"/>
    </location>
</feature>
<evidence type="ECO:0000256" key="15">
    <source>
        <dbReference type="SAM" id="MobiDB-lite"/>
    </source>
</evidence>
<dbReference type="InterPro" id="IPR036236">
    <property type="entry name" value="Znf_C2H2_sf"/>
</dbReference>
<feature type="region of interest" description="Disordered" evidence="15">
    <location>
        <begin position="85"/>
        <end position="120"/>
    </location>
</feature>
<gene>
    <name evidence="17" type="ORF">PACTADRAFT_48696</name>
</gene>
<feature type="region of interest" description="Disordered" evidence="15">
    <location>
        <begin position="533"/>
        <end position="583"/>
    </location>
</feature>
<dbReference type="GO" id="GO:0000978">
    <property type="term" value="F:RNA polymerase II cis-regulatory region sequence-specific DNA binding"/>
    <property type="evidence" value="ECO:0007669"/>
    <property type="project" value="TreeGrafter"/>
</dbReference>
<dbReference type="PANTHER" id="PTHR47428:SF1">
    <property type="entry name" value="REGULATORY PROTEIN MIG1-RELATED"/>
    <property type="match status" value="1"/>
</dbReference>